<protein>
    <recommendedName>
        <fullName evidence="2">Initiator Rep protein WH1 domain-containing protein</fullName>
    </recommendedName>
</protein>
<reference evidence="4 5" key="1">
    <citation type="journal article" date="2015" name="Genome Announc.">
        <title>Expanding the biotechnology potential of lactobacilli through comparative genomics of 213 strains and associated genera.</title>
        <authorList>
            <person name="Sun Z."/>
            <person name="Harris H.M."/>
            <person name="McCann A."/>
            <person name="Guo C."/>
            <person name="Argimon S."/>
            <person name="Zhang W."/>
            <person name="Yang X."/>
            <person name="Jeffery I.B."/>
            <person name="Cooney J.C."/>
            <person name="Kagawa T.F."/>
            <person name="Liu W."/>
            <person name="Song Y."/>
            <person name="Salvetti E."/>
            <person name="Wrobel A."/>
            <person name="Rasinkangas P."/>
            <person name="Parkhill J."/>
            <person name="Rea M.C."/>
            <person name="O'Sullivan O."/>
            <person name="Ritari J."/>
            <person name="Douillard F.P."/>
            <person name="Paul Ross R."/>
            <person name="Yang R."/>
            <person name="Briner A.E."/>
            <person name="Felis G.E."/>
            <person name="de Vos W.M."/>
            <person name="Barrangou R."/>
            <person name="Klaenhammer T.R."/>
            <person name="Caufield P.W."/>
            <person name="Cui Y."/>
            <person name="Zhang H."/>
            <person name="O'Toole P.W."/>
        </authorList>
    </citation>
    <scope>NUCLEOTIDE SEQUENCE [LARGE SCALE GENOMIC DNA]</scope>
    <source>
        <strain evidence="4 5">DSM 22696</strain>
    </source>
</reference>
<comment type="caution">
    <text evidence="4">The sequence shown here is derived from an EMBL/GenBank/DDBJ whole genome shotgun (WGS) entry which is preliminary data.</text>
</comment>
<proteinExistence type="inferred from homology"/>
<dbReference type="GO" id="GO:0003887">
    <property type="term" value="F:DNA-directed DNA polymerase activity"/>
    <property type="evidence" value="ECO:0007669"/>
    <property type="project" value="InterPro"/>
</dbReference>
<evidence type="ECO:0000313" key="6">
    <source>
        <dbReference type="Proteomes" id="UP000321429"/>
    </source>
</evidence>
<dbReference type="EMBL" id="BJUD01000056">
    <property type="protein sequence ID" value="GEK29445.1"/>
    <property type="molecule type" value="Genomic_DNA"/>
</dbReference>
<evidence type="ECO:0000313" key="4">
    <source>
        <dbReference type="EMBL" id="KRN97247.1"/>
    </source>
</evidence>
<feature type="domain" description="Initiator Rep protein WH1" evidence="2">
    <location>
        <begin position="13"/>
        <end position="109"/>
    </location>
</feature>
<sequence length="121" mass="14029">MPSNNIEIKSVNFANLSKNELSFFFAIMTRMHHLRSTGAIFNFDELQWLPGDDRISFADHLKTVVTHLQQTSATYDTGDGEAQHDFFTKVQIVDEQQMVSIQLNPDFEFLVKVDEAHWHEQ</sequence>
<evidence type="ECO:0000313" key="5">
    <source>
        <dbReference type="Proteomes" id="UP000051139"/>
    </source>
</evidence>
<dbReference type="AlphaFoldDB" id="A0A0R2L635"/>
<name>A0A0R2L635_9LACO</name>
<evidence type="ECO:0000259" key="2">
    <source>
        <dbReference type="Pfam" id="PF01051"/>
    </source>
</evidence>
<dbReference type="InterPro" id="IPR000525">
    <property type="entry name" value="Initiator_Rep_WH1"/>
</dbReference>
<dbReference type="Pfam" id="PF01051">
    <property type="entry name" value="Rep3_N"/>
    <property type="match status" value="1"/>
</dbReference>
<keyword evidence="5" id="KW-1185">Reference proteome</keyword>
<dbReference type="GO" id="GO:0006270">
    <property type="term" value="P:DNA replication initiation"/>
    <property type="evidence" value="ECO:0007669"/>
    <property type="project" value="InterPro"/>
</dbReference>
<reference evidence="3 6" key="2">
    <citation type="submission" date="2019-07" db="EMBL/GenBank/DDBJ databases">
        <title>Whole genome shotgun sequence of Lactobacillus siliginis NBRC 101315.</title>
        <authorList>
            <person name="Hosoyama A."/>
            <person name="Uohara A."/>
            <person name="Ohji S."/>
            <person name="Ichikawa N."/>
        </authorList>
    </citation>
    <scope>NUCLEOTIDE SEQUENCE [LARGE SCALE GENOMIC DNA]</scope>
    <source>
        <strain evidence="3 6">NBRC 101315</strain>
    </source>
</reference>
<comment type="similarity">
    <text evidence="1">Belongs to the initiator RepB protein family.</text>
</comment>
<dbReference type="PATRIC" id="fig|348151.3.peg.178"/>
<dbReference type="Proteomes" id="UP000321429">
    <property type="component" value="Unassembled WGS sequence"/>
</dbReference>
<evidence type="ECO:0000256" key="1">
    <source>
        <dbReference type="ARBA" id="ARBA00038283"/>
    </source>
</evidence>
<dbReference type="Proteomes" id="UP000051139">
    <property type="component" value="Unassembled WGS sequence"/>
</dbReference>
<gene>
    <name evidence="4" type="ORF">IV55_GL000175</name>
    <name evidence="3" type="ORF">LSI01_17560</name>
</gene>
<dbReference type="EMBL" id="JQCB01000001">
    <property type="protein sequence ID" value="KRN97247.1"/>
    <property type="molecule type" value="Genomic_DNA"/>
</dbReference>
<evidence type="ECO:0000313" key="3">
    <source>
        <dbReference type="EMBL" id="GEK29445.1"/>
    </source>
</evidence>
<organism evidence="4 5">
    <name type="scientific">Furfurilactobacillus siliginis</name>
    <dbReference type="NCBI Taxonomy" id="348151"/>
    <lineage>
        <taxon>Bacteria</taxon>
        <taxon>Bacillati</taxon>
        <taxon>Bacillota</taxon>
        <taxon>Bacilli</taxon>
        <taxon>Lactobacillales</taxon>
        <taxon>Lactobacillaceae</taxon>
        <taxon>Furfurilactobacillus</taxon>
    </lineage>
</organism>
<dbReference type="RefSeq" id="WP_057808508.1">
    <property type="nucleotide sequence ID" value="NZ_BJUD01000056.1"/>
</dbReference>
<dbReference type="OrthoDB" id="2313384at2"/>
<accession>A0A0R2L635</accession>